<organism evidence="2 3">
    <name type="scientific">Candidatus Accumulibacter cognatus</name>
    <dbReference type="NCBI Taxonomy" id="2954383"/>
    <lineage>
        <taxon>Bacteria</taxon>
        <taxon>Pseudomonadati</taxon>
        <taxon>Pseudomonadota</taxon>
        <taxon>Betaproteobacteria</taxon>
        <taxon>Candidatus Accumulibacter</taxon>
    </lineage>
</organism>
<dbReference type="AlphaFoldDB" id="A0A080M7R1"/>
<evidence type="ECO:0000259" key="1">
    <source>
        <dbReference type="Pfam" id="PF13672"/>
    </source>
</evidence>
<comment type="caution">
    <text evidence="2">The sequence shown here is derived from an EMBL/GenBank/DDBJ whole genome shotgun (WGS) entry which is preliminary data.</text>
</comment>
<feature type="domain" description="PPM-type phosphatase" evidence="1">
    <location>
        <begin position="22"/>
        <end position="222"/>
    </location>
</feature>
<protein>
    <recommendedName>
        <fullName evidence="1">PPM-type phosphatase domain-containing protein</fullName>
    </recommendedName>
</protein>
<accession>A0A080M7R1</accession>
<sequence>MTSEGHMARRSRVDYFGASVAGPAHRALRKPNEDQWLGASGAFGSLVVVSDGLGSKDRARHGARKACIATLRAVRAWHKGGTGSLDDLVGRIEPLWLEEIAPFDRSDCAATCLLALAHHDGRTYVAALGDGMAAVRRRGAIERVEHPRASGFSNETQSLGSGEVWAKRCFECSEIDIAVLASDGVSDDLRPDRLADFVAWLKDEIATLQPVARWRSLRRELNEWPTPRHLDDKTIAVLAWPNGGSA</sequence>
<dbReference type="SUPFAM" id="SSF81606">
    <property type="entry name" value="PP2C-like"/>
    <property type="match status" value="1"/>
</dbReference>
<dbReference type="EMBL" id="JDST02000053">
    <property type="protein sequence ID" value="KFB76525.1"/>
    <property type="molecule type" value="Genomic_DNA"/>
</dbReference>
<proteinExistence type="predicted"/>
<keyword evidence="3" id="KW-1185">Reference proteome</keyword>
<dbReference type="InterPro" id="IPR001932">
    <property type="entry name" value="PPM-type_phosphatase-like_dom"/>
</dbReference>
<dbReference type="Gene3D" id="3.60.40.10">
    <property type="entry name" value="PPM-type phosphatase domain"/>
    <property type="match status" value="1"/>
</dbReference>
<dbReference type="InterPro" id="IPR036457">
    <property type="entry name" value="PPM-type-like_dom_sf"/>
</dbReference>
<dbReference type="STRING" id="1453999.AW06_002435"/>
<name>A0A080M7R1_9PROT</name>
<gene>
    <name evidence="2" type="ORF">AW06_002435</name>
</gene>
<evidence type="ECO:0000313" key="2">
    <source>
        <dbReference type="EMBL" id="KFB76525.1"/>
    </source>
</evidence>
<dbReference type="Pfam" id="PF13672">
    <property type="entry name" value="PP2C_2"/>
    <property type="match status" value="1"/>
</dbReference>
<reference evidence="2" key="1">
    <citation type="submission" date="2014-02" db="EMBL/GenBank/DDBJ databases">
        <title>Expanding our view of genomic diversity in Candidatus Accumulibacter clades.</title>
        <authorList>
            <person name="Skennerton C.T."/>
            <person name="Barr J.J."/>
            <person name="Slater F.R."/>
            <person name="Bond P.L."/>
            <person name="Tyson G.W."/>
        </authorList>
    </citation>
    <scope>NUCLEOTIDE SEQUENCE [LARGE SCALE GENOMIC DNA]</scope>
</reference>
<dbReference type="Proteomes" id="UP000021315">
    <property type="component" value="Unassembled WGS sequence"/>
</dbReference>
<evidence type="ECO:0000313" key="3">
    <source>
        <dbReference type="Proteomes" id="UP000021315"/>
    </source>
</evidence>